<dbReference type="InterPro" id="IPR013083">
    <property type="entry name" value="Znf_RING/FYVE/PHD"/>
</dbReference>
<protein>
    <submittedName>
        <fullName evidence="8">RING-type domain-containing protein</fullName>
    </submittedName>
</protein>
<dbReference type="Gene3D" id="3.30.40.10">
    <property type="entry name" value="Zinc/RING finger domain, C3HC4 (zinc finger)"/>
    <property type="match status" value="1"/>
</dbReference>
<keyword evidence="2 4" id="KW-0863">Zinc-finger</keyword>
<dbReference type="PROSITE" id="PS00518">
    <property type="entry name" value="ZF_RING_1"/>
    <property type="match status" value="1"/>
</dbReference>
<feature type="domain" description="RING-type" evidence="5">
    <location>
        <begin position="36"/>
        <end position="63"/>
    </location>
</feature>
<dbReference type="STRING" id="6290.A0A0N4WKJ9"/>
<evidence type="ECO:0000313" key="7">
    <source>
        <dbReference type="Proteomes" id="UP000268014"/>
    </source>
</evidence>
<evidence type="ECO:0000256" key="3">
    <source>
        <dbReference type="ARBA" id="ARBA00022833"/>
    </source>
</evidence>
<keyword evidence="1" id="KW-0479">Metal-binding</keyword>
<dbReference type="PROSITE" id="PS50089">
    <property type="entry name" value="ZF_RING_2"/>
    <property type="match status" value="1"/>
</dbReference>
<organism evidence="8">
    <name type="scientific">Haemonchus placei</name>
    <name type="common">Barber's pole worm</name>
    <dbReference type="NCBI Taxonomy" id="6290"/>
    <lineage>
        <taxon>Eukaryota</taxon>
        <taxon>Metazoa</taxon>
        <taxon>Ecdysozoa</taxon>
        <taxon>Nematoda</taxon>
        <taxon>Chromadorea</taxon>
        <taxon>Rhabditida</taxon>
        <taxon>Rhabditina</taxon>
        <taxon>Rhabditomorpha</taxon>
        <taxon>Strongyloidea</taxon>
        <taxon>Trichostrongylidae</taxon>
        <taxon>Haemonchus</taxon>
    </lineage>
</organism>
<reference evidence="8" key="1">
    <citation type="submission" date="2017-02" db="UniProtKB">
        <authorList>
            <consortium name="WormBaseParasite"/>
        </authorList>
    </citation>
    <scope>IDENTIFICATION</scope>
</reference>
<accession>A0A0N4WKJ9</accession>
<dbReference type="AlphaFoldDB" id="A0A0N4WKJ9"/>
<evidence type="ECO:0000259" key="5">
    <source>
        <dbReference type="PROSITE" id="PS50089"/>
    </source>
</evidence>
<dbReference type="Pfam" id="PF14634">
    <property type="entry name" value="zf-RING_5"/>
    <property type="match status" value="1"/>
</dbReference>
<keyword evidence="3" id="KW-0862">Zinc</keyword>
<evidence type="ECO:0000256" key="2">
    <source>
        <dbReference type="ARBA" id="ARBA00022771"/>
    </source>
</evidence>
<dbReference type="OrthoDB" id="5792560at2759"/>
<dbReference type="SUPFAM" id="SSF57850">
    <property type="entry name" value="RING/U-box"/>
    <property type="match status" value="1"/>
</dbReference>
<dbReference type="EMBL" id="UZAF01017614">
    <property type="protein sequence ID" value="VDO43321.1"/>
    <property type="molecule type" value="Genomic_DNA"/>
</dbReference>
<dbReference type="Proteomes" id="UP000268014">
    <property type="component" value="Unassembled WGS sequence"/>
</dbReference>
<sequence length="175" mass="20401">MAHISKIFSAKVLRLTFSVRIVLRTPPERRFPLQAIVLRCGHSFCELCLDEAVNVDDRCPECRRHTQGVLISNLFVLFYAVSLQLKYSTSNLPEDHSSPILRVLIVQTGSSNSSNQRCLQVVMKEDELYVVSGKTRNVARRDPEKFEWHLSVHPFIYFDMFRALYYYFLCLPLFH</sequence>
<reference evidence="6 7" key="2">
    <citation type="submission" date="2018-11" db="EMBL/GenBank/DDBJ databases">
        <authorList>
            <consortium name="Pathogen Informatics"/>
        </authorList>
    </citation>
    <scope>NUCLEOTIDE SEQUENCE [LARGE SCALE GENOMIC DNA]</scope>
    <source>
        <strain evidence="6 7">MHpl1</strain>
    </source>
</reference>
<dbReference type="GO" id="GO:0008270">
    <property type="term" value="F:zinc ion binding"/>
    <property type="evidence" value="ECO:0007669"/>
    <property type="project" value="UniProtKB-KW"/>
</dbReference>
<evidence type="ECO:0000256" key="1">
    <source>
        <dbReference type="ARBA" id="ARBA00022723"/>
    </source>
</evidence>
<evidence type="ECO:0000256" key="4">
    <source>
        <dbReference type="PROSITE-ProRule" id="PRU00175"/>
    </source>
</evidence>
<evidence type="ECO:0000313" key="8">
    <source>
        <dbReference type="WBParaSite" id="HPLM_0001161201-mRNA-1"/>
    </source>
</evidence>
<proteinExistence type="predicted"/>
<name>A0A0N4WKJ9_HAEPC</name>
<dbReference type="InterPro" id="IPR001841">
    <property type="entry name" value="Znf_RING"/>
</dbReference>
<dbReference type="WBParaSite" id="HPLM_0001161201-mRNA-1">
    <property type="protein sequence ID" value="HPLM_0001161201-mRNA-1"/>
    <property type="gene ID" value="HPLM_0001161201"/>
</dbReference>
<dbReference type="InterPro" id="IPR017907">
    <property type="entry name" value="Znf_RING_CS"/>
</dbReference>
<keyword evidence="7" id="KW-1185">Reference proteome</keyword>
<gene>
    <name evidence="6" type="ORF">HPLM_LOCUS11604</name>
</gene>
<evidence type="ECO:0000313" key="6">
    <source>
        <dbReference type="EMBL" id="VDO43321.1"/>
    </source>
</evidence>